<dbReference type="Proteomes" id="UP001500394">
    <property type="component" value="Unassembled WGS sequence"/>
</dbReference>
<proteinExistence type="predicted"/>
<dbReference type="RefSeq" id="WP_345068031.1">
    <property type="nucleotide sequence ID" value="NZ_BAABGR010000029.1"/>
</dbReference>
<organism evidence="2 3">
    <name type="scientific">Sphingobacterium thermophilum</name>
    <dbReference type="NCBI Taxonomy" id="768534"/>
    <lineage>
        <taxon>Bacteria</taxon>
        <taxon>Pseudomonadati</taxon>
        <taxon>Bacteroidota</taxon>
        <taxon>Sphingobacteriia</taxon>
        <taxon>Sphingobacteriales</taxon>
        <taxon>Sphingobacteriaceae</taxon>
        <taxon>Sphingobacterium</taxon>
    </lineage>
</organism>
<keyword evidence="3" id="KW-1185">Reference proteome</keyword>
<sequence length="296" mass="33965">MHYNRLGNSELNISQIALGCMSLKSDSAECSCIIEAAYDCGINYFDTADLYDFGENEVLLGKALKKFRDKVYIATKVGNRWKEDRSGWTWDVSAKYIFDAVDTSLKRLQTDYIDVYQIHGGTKEDNFEEVLETLETLKAQGKIRYYGISSIRPNVFLRFTEQSNIISNMMQYSMLDTRPEKYFDRFKDKISVLARGAYAQGVLLGKAKDSYLSHSSTNMQSILTYLEELASQYQLHKETIALAYVLRKKVVASSIIGIRTMEQFLALKQSIIELDKLNIVFDESRIPKIDYTDHLT</sequence>
<feature type="domain" description="NADP-dependent oxidoreductase" evidence="1">
    <location>
        <begin position="16"/>
        <end position="275"/>
    </location>
</feature>
<dbReference type="InterPro" id="IPR023210">
    <property type="entry name" value="NADP_OxRdtase_dom"/>
</dbReference>
<protein>
    <submittedName>
        <fullName evidence="2">Aldo/keto reductase</fullName>
    </submittedName>
</protein>
<reference evidence="3" key="1">
    <citation type="journal article" date="2019" name="Int. J. Syst. Evol. Microbiol.">
        <title>The Global Catalogue of Microorganisms (GCM) 10K type strain sequencing project: providing services to taxonomists for standard genome sequencing and annotation.</title>
        <authorList>
            <consortium name="The Broad Institute Genomics Platform"/>
            <consortium name="The Broad Institute Genome Sequencing Center for Infectious Disease"/>
            <person name="Wu L."/>
            <person name="Ma J."/>
        </authorList>
    </citation>
    <scope>NUCLEOTIDE SEQUENCE [LARGE SCALE GENOMIC DNA]</scope>
    <source>
        <strain evidence="3">JCM 17858</strain>
    </source>
</reference>
<name>A0ABP8R5J1_9SPHI</name>
<gene>
    <name evidence="2" type="ORF">GCM10023173_19800</name>
</gene>
<comment type="caution">
    <text evidence="2">The sequence shown here is derived from an EMBL/GenBank/DDBJ whole genome shotgun (WGS) entry which is preliminary data.</text>
</comment>
<dbReference type="CDD" id="cd19086">
    <property type="entry name" value="AKR_AKR11C1"/>
    <property type="match status" value="1"/>
</dbReference>
<evidence type="ECO:0000259" key="1">
    <source>
        <dbReference type="Pfam" id="PF00248"/>
    </source>
</evidence>
<evidence type="ECO:0000313" key="3">
    <source>
        <dbReference type="Proteomes" id="UP001500394"/>
    </source>
</evidence>
<dbReference type="Pfam" id="PF00248">
    <property type="entry name" value="Aldo_ket_red"/>
    <property type="match status" value="1"/>
</dbReference>
<evidence type="ECO:0000313" key="2">
    <source>
        <dbReference type="EMBL" id="GAA4518241.1"/>
    </source>
</evidence>
<dbReference type="EMBL" id="BAABGR010000029">
    <property type="protein sequence ID" value="GAA4518241.1"/>
    <property type="molecule type" value="Genomic_DNA"/>
</dbReference>
<dbReference type="InterPro" id="IPR053135">
    <property type="entry name" value="AKR2_Oxidoreductase"/>
</dbReference>
<accession>A0ABP8R5J1</accession>
<dbReference type="PANTHER" id="PTHR43312">
    <property type="entry name" value="D-THREO-ALDOSE 1-DEHYDROGENASE"/>
    <property type="match status" value="1"/>
</dbReference>
<dbReference type="PANTHER" id="PTHR43312:SF1">
    <property type="entry name" value="NADP-DEPENDENT OXIDOREDUCTASE DOMAIN-CONTAINING PROTEIN"/>
    <property type="match status" value="1"/>
</dbReference>
<dbReference type="Gene3D" id="3.20.20.100">
    <property type="entry name" value="NADP-dependent oxidoreductase domain"/>
    <property type="match status" value="1"/>
</dbReference>
<dbReference type="InterPro" id="IPR036812">
    <property type="entry name" value="NAD(P)_OxRdtase_dom_sf"/>
</dbReference>
<dbReference type="SUPFAM" id="SSF51430">
    <property type="entry name" value="NAD(P)-linked oxidoreductase"/>
    <property type="match status" value="1"/>
</dbReference>